<name>A0ABP9SPE1_9ACTN</name>
<comment type="subcellular location">
    <subcellularLocation>
        <location evidence="1">Cell membrane</location>
        <topology evidence="1">Multi-pass membrane protein</topology>
    </subcellularLocation>
</comment>
<evidence type="ECO:0000256" key="5">
    <source>
        <dbReference type="ARBA" id="ARBA00023136"/>
    </source>
</evidence>
<accession>A0ABP9SPE1</accession>
<dbReference type="EMBL" id="BAABJQ010000037">
    <property type="protein sequence ID" value="GAA5199478.1"/>
    <property type="molecule type" value="Genomic_DNA"/>
</dbReference>
<feature type="domain" description="Integral membrane bound transporter" evidence="8">
    <location>
        <begin position="435"/>
        <end position="560"/>
    </location>
</feature>
<feature type="transmembrane region" description="Helical" evidence="7">
    <location>
        <begin position="148"/>
        <end position="168"/>
    </location>
</feature>
<keyword evidence="4 7" id="KW-1133">Transmembrane helix</keyword>
<feature type="transmembrane region" description="Helical" evidence="7">
    <location>
        <begin position="514"/>
        <end position="536"/>
    </location>
</feature>
<organism evidence="9 10">
    <name type="scientific">Rugosimonospora acidiphila</name>
    <dbReference type="NCBI Taxonomy" id="556531"/>
    <lineage>
        <taxon>Bacteria</taxon>
        <taxon>Bacillati</taxon>
        <taxon>Actinomycetota</taxon>
        <taxon>Actinomycetes</taxon>
        <taxon>Micromonosporales</taxon>
        <taxon>Micromonosporaceae</taxon>
        <taxon>Rugosimonospora</taxon>
    </lineage>
</organism>
<proteinExistence type="inferred from homology"/>
<evidence type="ECO:0000313" key="9">
    <source>
        <dbReference type="EMBL" id="GAA5199478.1"/>
    </source>
</evidence>
<feature type="transmembrane region" description="Helical" evidence="7">
    <location>
        <begin position="474"/>
        <end position="502"/>
    </location>
</feature>
<evidence type="ECO:0000256" key="4">
    <source>
        <dbReference type="ARBA" id="ARBA00022989"/>
    </source>
</evidence>
<dbReference type="Proteomes" id="UP001501570">
    <property type="component" value="Unassembled WGS sequence"/>
</dbReference>
<comment type="similarity">
    <text evidence="6">Belongs to the YccS/YhfK family.</text>
</comment>
<dbReference type="PANTHER" id="PTHR30509:SF9">
    <property type="entry name" value="MULTIDRUG RESISTANCE PROTEIN MDTO"/>
    <property type="match status" value="1"/>
</dbReference>
<evidence type="ECO:0000313" key="10">
    <source>
        <dbReference type="Proteomes" id="UP001501570"/>
    </source>
</evidence>
<reference evidence="10" key="1">
    <citation type="journal article" date="2019" name="Int. J. Syst. Evol. Microbiol.">
        <title>The Global Catalogue of Microorganisms (GCM) 10K type strain sequencing project: providing services to taxonomists for standard genome sequencing and annotation.</title>
        <authorList>
            <consortium name="The Broad Institute Genomics Platform"/>
            <consortium name="The Broad Institute Genome Sequencing Center for Infectious Disease"/>
            <person name="Wu L."/>
            <person name="Ma J."/>
        </authorList>
    </citation>
    <scope>NUCLEOTIDE SEQUENCE [LARGE SCALE GENOMIC DNA]</scope>
    <source>
        <strain evidence="10">JCM 18304</strain>
    </source>
</reference>
<sequence length="794" mass="83338">MPGRVNVLRLLRARDANLSALRRAGRAAIVAPGLFALSDKVIGSPTVATFAAFGTFATLLFVDFGGSMRERLRAQVGLVLAGALLVCLGTLVSQVVWLAVLATFVAGLAVLFAGVVSSALAGATTALLVGFVLPVTQPGPLGSIPDELGGWFLAGATSVIAIAVLWPAPTREPLRLSAATACERLARRLRVDVDYVRAGFDPDRRPALDEAADEAQRAVATLRGSFFRTPYRPTGLSTATRTLLRLVEEVMWLDSVLVRMPLETPRAPTDPAVCELKLAAATVLERGAALLESGTGDPRELDPDLRRLARAREEMEQAVTSSLPIGSALVPTAPRENEAGEIGAAGKLGAAGELVTSLGPSFRAQQLSFAASAIAANVTLIVAANRRTWWQHLLGRRPDGVESPLSSARVRAGSHVERHSVWLHNSVRGAIALTLAVLVADVTGVQHSFWVVFGTLSVLRSNALNTGQNALRGLLGTVIGFVVGGVIIVAVGTNTAVFWVLLPPAIAFAGLAPAAISFAAGQAGFTAALLILYNIVAPAGWTIGLVRIEDVAIGCAVSLVAGALFWPRGAGSALGQALAEAFSDNARFLRDAVHYGLTRCDAQVPTAPVPEDASRRAAAASRRLDDAFRGYLAERGTKSIPLADLTALITGVSVLHFGATAILDIWQRNDASPAGDRGAARAQILDSATVLVNWYEQAARALAGSGTVPDELAHDGATDGRLVEAVRRDLTGEDGRATATAVRMIWTADHIDSARRLQAGILAPARAVATAQRTPRSWLAMRRTRPTMVLEEAA</sequence>
<evidence type="ECO:0000256" key="7">
    <source>
        <dbReference type="SAM" id="Phobius"/>
    </source>
</evidence>
<evidence type="ECO:0000256" key="3">
    <source>
        <dbReference type="ARBA" id="ARBA00022692"/>
    </source>
</evidence>
<keyword evidence="10" id="KW-1185">Reference proteome</keyword>
<gene>
    <name evidence="9" type="ORF">GCM10023322_75210</name>
</gene>
<evidence type="ECO:0000259" key="8">
    <source>
        <dbReference type="Pfam" id="PF13515"/>
    </source>
</evidence>
<keyword evidence="5 7" id="KW-0472">Membrane</keyword>
<feature type="transmembrane region" description="Helical" evidence="7">
    <location>
        <begin position="42"/>
        <end position="64"/>
    </location>
</feature>
<comment type="caution">
    <text evidence="9">The sequence shown here is derived from an EMBL/GenBank/DDBJ whole genome shotgun (WGS) entry which is preliminary data.</text>
</comment>
<dbReference type="Pfam" id="PF13515">
    <property type="entry name" value="FUSC_2"/>
    <property type="match status" value="1"/>
</dbReference>
<keyword evidence="2" id="KW-1003">Cell membrane</keyword>
<keyword evidence="3 7" id="KW-0812">Transmembrane</keyword>
<evidence type="ECO:0000256" key="2">
    <source>
        <dbReference type="ARBA" id="ARBA00022475"/>
    </source>
</evidence>
<protein>
    <submittedName>
        <fullName evidence="9">FUSC family protein</fullName>
    </submittedName>
</protein>
<dbReference type="InterPro" id="IPR049453">
    <property type="entry name" value="Memb_transporter_dom"/>
</dbReference>
<evidence type="ECO:0000256" key="6">
    <source>
        <dbReference type="ARBA" id="ARBA00043993"/>
    </source>
</evidence>
<feature type="transmembrane region" description="Helical" evidence="7">
    <location>
        <begin position="106"/>
        <end position="136"/>
    </location>
</feature>
<feature type="transmembrane region" description="Helical" evidence="7">
    <location>
        <begin position="548"/>
        <end position="566"/>
    </location>
</feature>
<dbReference type="PANTHER" id="PTHR30509">
    <property type="entry name" value="P-HYDROXYBENZOIC ACID EFFLUX PUMP SUBUNIT-RELATED"/>
    <property type="match status" value="1"/>
</dbReference>
<feature type="transmembrane region" description="Helical" evidence="7">
    <location>
        <begin position="76"/>
        <end position="100"/>
    </location>
</feature>
<evidence type="ECO:0000256" key="1">
    <source>
        <dbReference type="ARBA" id="ARBA00004651"/>
    </source>
</evidence>